<dbReference type="KEGG" id="spiu:SPICUR_07810"/>
<dbReference type="Pfam" id="PF00359">
    <property type="entry name" value="PTS_EIIA_2"/>
    <property type="match status" value="1"/>
</dbReference>
<protein>
    <recommendedName>
        <fullName evidence="1">PTS EIIA type-2 domain-containing protein</fullName>
    </recommendedName>
</protein>
<dbReference type="SUPFAM" id="SSF55804">
    <property type="entry name" value="Phoshotransferase/anion transport protein"/>
    <property type="match status" value="1"/>
</dbReference>
<sequence length="158" mass="17341">MQLTRLLSAERTRCGVTVTSKKRALERLSEQLMADIPAGSDATRNIFEGLTVRERLGSTGLGHGVALPHTRSPDIESPRAALIRLSTPISFDAADRQPVDLLLALLVPEHSNDEHLRILARLAELFRDERLCDQLRNCNSDAELYAIITGKDDGNTAG</sequence>
<dbReference type="PATRIC" id="fig|1335757.3.peg.1528"/>
<evidence type="ECO:0000313" key="3">
    <source>
        <dbReference type="Proteomes" id="UP000017640"/>
    </source>
</evidence>
<dbReference type="AlphaFoldDB" id="U5T8C6"/>
<dbReference type="RefSeq" id="WP_023367768.1">
    <property type="nucleotide sequence ID" value="NC_022664.1"/>
</dbReference>
<dbReference type="Proteomes" id="UP000017640">
    <property type="component" value="Chromosome"/>
</dbReference>
<keyword evidence="3" id="KW-1185">Reference proteome</keyword>
<dbReference type="HOGENOM" id="CLU_072531_5_2_6"/>
<evidence type="ECO:0000313" key="2">
    <source>
        <dbReference type="EMBL" id="AGY92522.1"/>
    </source>
</evidence>
<dbReference type="EMBL" id="CP005990">
    <property type="protein sequence ID" value="AGY92522.1"/>
    <property type="molecule type" value="Genomic_DNA"/>
</dbReference>
<dbReference type="STRING" id="1335757.SPICUR_07810"/>
<dbReference type="CDD" id="cd00211">
    <property type="entry name" value="PTS_IIA_fru"/>
    <property type="match status" value="1"/>
</dbReference>
<accession>U5T8C6</accession>
<reference evidence="2 3" key="1">
    <citation type="journal article" date="2013" name="BMC Genomics">
        <title>Genomes of "Spiribacter", a streamlined, successful halophilic bacterium.</title>
        <authorList>
            <person name="Lopez-Perez M."/>
            <person name="Ghai R."/>
            <person name="Leon M.J."/>
            <person name="Rodriguez-Olmos A."/>
            <person name="Copa-Patino J.L."/>
            <person name="Soliveri J."/>
            <person name="Sanchez-Porro C."/>
            <person name="Ventosa A."/>
            <person name="Rodriguez-Valera F."/>
        </authorList>
    </citation>
    <scope>NUCLEOTIDE SEQUENCE [LARGE SCALE GENOMIC DNA]</scope>
    <source>
        <strain evidence="2 3">UAH-SP71</strain>
    </source>
</reference>
<dbReference type="InterPro" id="IPR016152">
    <property type="entry name" value="PTrfase/Anion_transptr"/>
</dbReference>
<dbReference type="Gene3D" id="3.40.930.10">
    <property type="entry name" value="Mannitol-specific EII, Chain A"/>
    <property type="match status" value="1"/>
</dbReference>
<organism evidence="2 3">
    <name type="scientific">Spiribacter curvatus</name>
    <dbReference type="NCBI Taxonomy" id="1335757"/>
    <lineage>
        <taxon>Bacteria</taxon>
        <taxon>Pseudomonadati</taxon>
        <taxon>Pseudomonadota</taxon>
        <taxon>Gammaproteobacteria</taxon>
        <taxon>Chromatiales</taxon>
        <taxon>Ectothiorhodospiraceae</taxon>
        <taxon>Spiribacter</taxon>
    </lineage>
</organism>
<dbReference type="GO" id="GO:0030295">
    <property type="term" value="F:protein kinase activator activity"/>
    <property type="evidence" value="ECO:0007669"/>
    <property type="project" value="TreeGrafter"/>
</dbReference>
<dbReference type="PANTHER" id="PTHR47738">
    <property type="entry name" value="PTS SYSTEM FRUCTOSE-LIKE EIIA COMPONENT-RELATED"/>
    <property type="match status" value="1"/>
</dbReference>
<gene>
    <name evidence="2" type="ORF">SPICUR_07810</name>
</gene>
<dbReference type="PROSITE" id="PS51094">
    <property type="entry name" value="PTS_EIIA_TYPE_2"/>
    <property type="match status" value="1"/>
</dbReference>
<feature type="domain" description="PTS EIIA type-2" evidence="1">
    <location>
        <begin position="5"/>
        <end position="151"/>
    </location>
</feature>
<dbReference type="InterPro" id="IPR002178">
    <property type="entry name" value="PTS_EIIA_type-2_dom"/>
</dbReference>
<proteinExistence type="predicted"/>
<dbReference type="InterPro" id="IPR051541">
    <property type="entry name" value="PTS_SugarTrans_NitroReg"/>
</dbReference>
<dbReference type="eggNOG" id="COG1762">
    <property type="taxonomic scope" value="Bacteria"/>
</dbReference>
<evidence type="ECO:0000259" key="1">
    <source>
        <dbReference type="PROSITE" id="PS51094"/>
    </source>
</evidence>
<dbReference type="PANTHER" id="PTHR47738:SF1">
    <property type="entry name" value="NITROGEN REGULATORY PROTEIN"/>
    <property type="match status" value="1"/>
</dbReference>
<name>U5T8C6_9GAMM</name>
<dbReference type="OrthoDB" id="95460at2"/>